<evidence type="ECO:0000313" key="8">
    <source>
        <dbReference type="EMBL" id="KAK2166726.1"/>
    </source>
</evidence>
<dbReference type="InterPro" id="IPR005052">
    <property type="entry name" value="Lectin_leg"/>
</dbReference>
<proteinExistence type="predicted"/>
<organism evidence="8 9">
    <name type="scientific">Paralvinella palmiformis</name>
    <dbReference type="NCBI Taxonomy" id="53620"/>
    <lineage>
        <taxon>Eukaryota</taxon>
        <taxon>Metazoa</taxon>
        <taxon>Spiralia</taxon>
        <taxon>Lophotrochozoa</taxon>
        <taxon>Annelida</taxon>
        <taxon>Polychaeta</taxon>
        <taxon>Sedentaria</taxon>
        <taxon>Canalipalpata</taxon>
        <taxon>Terebellida</taxon>
        <taxon>Terebelliformia</taxon>
        <taxon>Alvinellidae</taxon>
        <taxon>Paralvinella</taxon>
    </lineage>
</organism>
<keyword evidence="9" id="KW-1185">Reference proteome</keyword>
<evidence type="ECO:0000256" key="1">
    <source>
        <dbReference type="ARBA" id="ARBA00004479"/>
    </source>
</evidence>
<accession>A0AAD9K8J7</accession>
<comment type="caution">
    <text evidence="8">The sequence shown here is derived from an EMBL/GenBank/DDBJ whole genome shotgun (WGS) entry which is preliminary data.</text>
</comment>
<dbReference type="GO" id="GO:0005793">
    <property type="term" value="C:endoplasmic reticulum-Golgi intermediate compartment"/>
    <property type="evidence" value="ECO:0007669"/>
    <property type="project" value="TreeGrafter"/>
</dbReference>
<evidence type="ECO:0000256" key="5">
    <source>
        <dbReference type="ARBA" id="ARBA00023136"/>
    </source>
</evidence>
<evidence type="ECO:0000256" key="2">
    <source>
        <dbReference type="ARBA" id="ARBA00022692"/>
    </source>
</evidence>
<dbReference type="Pfam" id="PF03388">
    <property type="entry name" value="Lectin_leg-like"/>
    <property type="match status" value="1"/>
</dbReference>
<dbReference type="PROSITE" id="PS51328">
    <property type="entry name" value="L_LECTIN_LIKE"/>
    <property type="match status" value="1"/>
</dbReference>
<sequence length="306" mass="34645">MANFNNIGTNIICIILHYVLVLVQSETNDYMKREHSLIKPYSDGRWDIMGSAIITNNFVRLTSDHQSRRGSVWNNVPNRLRDWEMHVQFKVHGDVFGSKDKFHGLGIFMDTYSNHNGPHNHGHPYISAMVNNGTFSYDHDRDGTHTELAGCESQFRKVPHDTFIAIRYESNQLTVSTDIEGKNNWKECFSVAGVRLPTGYYFGASAATGDLADNHEIISIKLYDISDDSKDVEDGVDYSRIEPSADFFAPPRDHIEDPKGSFLSSKMTGGRLFIIIFLVIIGLGVCAMVGFVIFSKNQESSRKRFY</sequence>
<feature type="transmembrane region" description="Helical" evidence="6">
    <location>
        <begin position="272"/>
        <end position="294"/>
    </location>
</feature>
<reference evidence="8" key="1">
    <citation type="journal article" date="2023" name="Mol. Biol. Evol.">
        <title>Third-Generation Sequencing Reveals the Adaptive Role of the Epigenome in Three Deep-Sea Polychaetes.</title>
        <authorList>
            <person name="Perez M."/>
            <person name="Aroh O."/>
            <person name="Sun Y."/>
            <person name="Lan Y."/>
            <person name="Juniper S.K."/>
            <person name="Young C.R."/>
            <person name="Angers B."/>
            <person name="Qian P.Y."/>
        </authorList>
    </citation>
    <scope>NUCLEOTIDE SEQUENCE</scope>
    <source>
        <strain evidence="8">P08H-3</strain>
    </source>
</reference>
<dbReference type="Gene3D" id="2.60.120.200">
    <property type="match status" value="2"/>
</dbReference>
<gene>
    <name evidence="8" type="ORF">LSH36_36g05005</name>
</gene>
<evidence type="ECO:0000313" key="9">
    <source>
        <dbReference type="Proteomes" id="UP001208570"/>
    </source>
</evidence>
<comment type="subcellular location">
    <subcellularLocation>
        <location evidence="1">Membrane</location>
        <topology evidence="1">Single-pass type I membrane protein</topology>
    </subcellularLocation>
</comment>
<dbReference type="InterPro" id="IPR013320">
    <property type="entry name" value="ConA-like_dom_sf"/>
</dbReference>
<dbReference type="PANTHER" id="PTHR12223:SF45">
    <property type="entry name" value="RE50040P"/>
    <property type="match status" value="1"/>
</dbReference>
<keyword evidence="2 6" id="KW-0812">Transmembrane</keyword>
<dbReference type="Proteomes" id="UP001208570">
    <property type="component" value="Unassembled WGS sequence"/>
</dbReference>
<evidence type="ECO:0000259" key="7">
    <source>
        <dbReference type="PROSITE" id="PS51328"/>
    </source>
</evidence>
<dbReference type="GO" id="GO:0006888">
    <property type="term" value="P:endoplasmic reticulum to Golgi vesicle-mediated transport"/>
    <property type="evidence" value="ECO:0007669"/>
    <property type="project" value="TreeGrafter"/>
</dbReference>
<dbReference type="InterPro" id="IPR051136">
    <property type="entry name" value="Intracellular_Lectin-GPT"/>
</dbReference>
<dbReference type="GO" id="GO:0005789">
    <property type="term" value="C:endoplasmic reticulum membrane"/>
    <property type="evidence" value="ECO:0007669"/>
    <property type="project" value="TreeGrafter"/>
</dbReference>
<dbReference type="GO" id="GO:0005537">
    <property type="term" value="F:D-mannose binding"/>
    <property type="evidence" value="ECO:0007669"/>
    <property type="project" value="TreeGrafter"/>
</dbReference>
<dbReference type="GO" id="GO:0030134">
    <property type="term" value="C:COPII-coated ER to Golgi transport vesicle"/>
    <property type="evidence" value="ECO:0007669"/>
    <property type="project" value="TreeGrafter"/>
</dbReference>
<dbReference type="SUPFAM" id="SSF49899">
    <property type="entry name" value="Concanavalin A-like lectins/glucanases"/>
    <property type="match status" value="1"/>
</dbReference>
<evidence type="ECO:0000256" key="3">
    <source>
        <dbReference type="ARBA" id="ARBA00022729"/>
    </source>
</evidence>
<feature type="transmembrane region" description="Helical" evidence="6">
    <location>
        <begin position="6"/>
        <end position="23"/>
    </location>
</feature>
<feature type="domain" description="L-type lectin-like" evidence="7">
    <location>
        <begin position="93"/>
        <end position="225"/>
    </location>
</feature>
<keyword evidence="3" id="KW-0732">Signal</keyword>
<evidence type="ECO:0000256" key="6">
    <source>
        <dbReference type="SAM" id="Phobius"/>
    </source>
</evidence>
<evidence type="ECO:0000256" key="4">
    <source>
        <dbReference type="ARBA" id="ARBA00022989"/>
    </source>
</evidence>
<keyword evidence="5 6" id="KW-0472">Membrane</keyword>
<dbReference type="PANTHER" id="PTHR12223">
    <property type="entry name" value="VESICULAR MANNOSE-BINDING LECTIN"/>
    <property type="match status" value="1"/>
</dbReference>
<protein>
    <recommendedName>
        <fullName evidence="7">L-type lectin-like domain-containing protein</fullName>
    </recommendedName>
</protein>
<dbReference type="GO" id="GO:0000139">
    <property type="term" value="C:Golgi membrane"/>
    <property type="evidence" value="ECO:0007669"/>
    <property type="project" value="TreeGrafter"/>
</dbReference>
<keyword evidence="4 6" id="KW-1133">Transmembrane helix</keyword>
<dbReference type="EMBL" id="JAODUP010000036">
    <property type="protein sequence ID" value="KAK2166726.1"/>
    <property type="molecule type" value="Genomic_DNA"/>
</dbReference>
<dbReference type="AlphaFoldDB" id="A0AAD9K8J7"/>
<name>A0AAD9K8J7_9ANNE</name>